<keyword evidence="2" id="KW-0812">Transmembrane</keyword>
<evidence type="ECO:0000256" key="2">
    <source>
        <dbReference type="SAM" id="Phobius"/>
    </source>
</evidence>
<dbReference type="Proteomes" id="UP000008141">
    <property type="component" value="Unassembled WGS sequence"/>
</dbReference>
<reference evidence="3 4" key="1">
    <citation type="journal article" date="2010" name="Plant Cell">
        <title>The Chlorella variabilis NC64A genome reveals adaptation to photosymbiosis, coevolution with viruses, and cryptic sex.</title>
        <authorList>
            <person name="Blanc G."/>
            <person name="Duncan G."/>
            <person name="Agarkova I."/>
            <person name="Borodovsky M."/>
            <person name="Gurnon J."/>
            <person name="Kuo A."/>
            <person name="Lindquist E."/>
            <person name="Lucas S."/>
            <person name="Pangilinan J."/>
            <person name="Polle J."/>
            <person name="Salamov A."/>
            <person name="Terry A."/>
            <person name="Yamada T."/>
            <person name="Dunigan D.D."/>
            <person name="Grigoriev I.V."/>
            <person name="Claverie J.M."/>
            <person name="Van Etten J.L."/>
        </authorList>
    </citation>
    <scope>NUCLEOTIDE SEQUENCE [LARGE SCALE GENOMIC DNA]</scope>
    <source>
        <strain evidence="3 4">NC64A</strain>
    </source>
</reference>
<dbReference type="OrthoDB" id="514391at2759"/>
<feature type="transmembrane region" description="Helical" evidence="2">
    <location>
        <begin position="325"/>
        <end position="346"/>
    </location>
</feature>
<dbReference type="GeneID" id="17354680"/>
<feature type="transmembrane region" description="Helical" evidence="2">
    <location>
        <begin position="237"/>
        <end position="256"/>
    </location>
</feature>
<proteinExistence type="predicted"/>
<dbReference type="KEGG" id="cvr:CHLNCDRAFT_134443"/>
<protein>
    <submittedName>
        <fullName evidence="3">Uncharacterized protein</fullName>
    </submittedName>
</protein>
<evidence type="ECO:0000256" key="1">
    <source>
        <dbReference type="SAM" id="MobiDB-lite"/>
    </source>
</evidence>
<evidence type="ECO:0000313" key="3">
    <source>
        <dbReference type="EMBL" id="EFN55211.1"/>
    </source>
</evidence>
<dbReference type="EMBL" id="GL433845">
    <property type="protein sequence ID" value="EFN55211.1"/>
    <property type="molecule type" value="Genomic_DNA"/>
</dbReference>
<name>E1ZG02_CHLVA</name>
<dbReference type="AlphaFoldDB" id="E1ZG02"/>
<dbReference type="RefSeq" id="XP_005847313.1">
    <property type="nucleotide sequence ID" value="XM_005847251.1"/>
</dbReference>
<keyword evidence="4" id="KW-1185">Reference proteome</keyword>
<feature type="compositionally biased region" description="Low complexity" evidence="1">
    <location>
        <begin position="142"/>
        <end position="154"/>
    </location>
</feature>
<dbReference type="InParanoid" id="E1ZG02"/>
<gene>
    <name evidence="3" type="ORF">CHLNCDRAFT_134443</name>
</gene>
<evidence type="ECO:0000313" key="4">
    <source>
        <dbReference type="Proteomes" id="UP000008141"/>
    </source>
</evidence>
<feature type="transmembrane region" description="Helical" evidence="2">
    <location>
        <begin position="358"/>
        <end position="376"/>
    </location>
</feature>
<sequence length="394" mass="42503">MRDKRSKLLRLEGPTRHHLEDVNAIVAESGCSAIVCLPLVVPEAGSSSCSAAAAAAGSACLGALIVGFRSATDITSPALKGALLLAHALAVEHHGPLQELAALVASMLLPPPPFPPLLDDDVPNGGAEWDSSDEEEWRTGDLDYGPSGSSDDGSGSSGSGGGVGGARRAATWQPPPAQAGGWLSLLAFGSCGLERQFSAYHAAHMLRVDAWAYLICFCFYCLEVFLPGTPFRLRERMGLRCLMGCVSLLPGAMLLSKRTRAWYGRNRDLVLLFTWCLVTAWQTAISNYLHLLGRASFRHPLYLQSFGWLTVMGLAFQMRFRFQVLACPLAFAVNITLLPAICSKFYEEQGGRCVAAGGLRVFLHGVVLPLACCYVFESHARRLFLRADNRGWCA</sequence>
<organism evidence="4">
    <name type="scientific">Chlorella variabilis</name>
    <name type="common">Green alga</name>
    <dbReference type="NCBI Taxonomy" id="554065"/>
    <lineage>
        <taxon>Eukaryota</taxon>
        <taxon>Viridiplantae</taxon>
        <taxon>Chlorophyta</taxon>
        <taxon>core chlorophytes</taxon>
        <taxon>Trebouxiophyceae</taxon>
        <taxon>Chlorellales</taxon>
        <taxon>Chlorellaceae</taxon>
        <taxon>Chlorella clade</taxon>
        <taxon>Chlorella</taxon>
    </lineage>
</organism>
<accession>E1ZG02</accession>
<feature type="transmembrane region" description="Helical" evidence="2">
    <location>
        <begin position="268"/>
        <end position="289"/>
    </location>
</feature>
<feature type="region of interest" description="Disordered" evidence="1">
    <location>
        <begin position="115"/>
        <end position="175"/>
    </location>
</feature>
<feature type="compositionally biased region" description="Gly residues" evidence="1">
    <location>
        <begin position="155"/>
        <end position="165"/>
    </location>
</feature>
<keyword evidence="2" id="KW-1133">Transmembrane helix</keyword>
<feature type="transmembrane region" description="Helical" evidence="2">
    <location>
        <begin position="210"/>
        <end position="231"/>
    </location>
</feature>
<feature type="transmembrane region" description="Helical" evidence="2">
    <location>
        <begin position="301"/>
        <end position="318"/>
    </location>
</feature>
<keyword evidence="2" id="KW-0472">Membrane</keyword>